<feature type="compositionally biased region" description="Basic and acidic residues" evidence="1">
    <location>
        <begin position="193"/>
        <end position="204"/>
    </location>
</feature>
<reference evidence="4 5" key="1">
    <citation type="journal article" date="2014" name="Genome Biol. Evol.">
        <title>Comparative genomics and transcriptomics analyses reveal divergent lifestyle features of nematode endoparasitic fungus Hirsutella minnesotensis.</title>
        <authorList>
            <person name="Lai Y."/>
            <person name="Liu K."/>
            <person name="Zhang X."/>
            <person name="Zhang X."/>
            <person name="Li K."/>
            <person name="Wang N."/>
            <person name="Shu C."/>
            <person name="Wu Y."/>
            <person name="Wang C."/>
            <person name="Bushley K.E."/>
            <person name="Xiang M."/>
            <person name="Liu X."/>
        </authorList>
    </citation>
    <scope>NUCLEOTIDE SEQUENCE [LARGE SCALE GENOMIC DNA]</scope>
    <source>
        <strain evidence="4 5">3608</strain>
    </source>
</reference>
<keyword evidence="5" id="KW-1185">Reference proteome</keyword>
<dbReference type="InterPro" id="IPR027417">
    <property type="entry name" value="P-loop_NTPase"/>
</dbReference>
<dbReference type="EMBL" id="KQ030514">
    <property type="protein sequence ID" value="KJZ75815.1"/>
    <property type="molecule type" value="Genomic_DNA"/>
</dbReference>
<feature type="domain" description="Helitron helicase-like" evidence="2">
    <location>
        <begin position="282"/>
        <end position="448"/>
    </location>
</feature>
<gene>
    <name evidence="4" type="ORF">HIM_04639</name>
</gene>
<evidence type="ECO:0000259" key="2">
    <source>
        <dbReference type="Pfam" id="PF14214"/>
    </source>
</evidence>
<evidence type="ECO:0000313" key="4">
    <source>
        <dbReference type="EMBL" id="KJZ75815.1"/>
    </source>
</evidence>
<dbReference type="AlphaFoldDB" id="A0A0F7ZPN6"/>
<proteinExistence type="predicted"/>
<feature type="domain" description="DUF6570" evidence="3">
    <location>
        <begin position="4"/>
        <end position="55"/>
    </location>
</feature>
<evidence type="ECO:0000259" key="3">
    <source>
        <dbReference type="Pfam" id="PF20209"/>
    </source>
</evidence>
<evidence type="ECO:0000256" key="1">
    <source>
        <dbReference type="SAM" id="MobiDB-lite"/>
    </source>
</evidence>
<dbReference type="Gene3D" id="3.40.50.300">
    <property type="entry name" value="P-loop containing nucleotide triphosphate hydrolases"/>
    <property type="match status" value="1"/>
</dbReference>
<evidence type="ECO:0000313" key="5">
    <source>
        <dbReference type="Proteomes" id="UP000054481"/>
    </source>
</evidence>
<dbReference type="Pfam" id="PF20209">
    <property type="entry name" value="DUF6570"/>
    <property type="match status" value="1"/>
</dbReference>
<sequence length="1010" mass="110359">MDEIHISWQGPEKPTPRDLSALLSVRRRIVERALFWLKRHNPHYSDVRIDEAEMDGWGAPVDGVPAAVYDRMERYEPSAWEKTRTAHVVPATERGMDDEGAVAIEDILTSLGGGLGSEEGDSEGAGAVDVEPDGGGGADPVGEEINEVTSSGMFALDSVPDVADAEKLRFACQAVGGVAGVGGAGPTATVQTSRERSPGPGEGREAFIRVSRGDDFADSSEAAFFAKTFPTLFPFGVGGPKLAEEATLEAAEARDTAAAAHGGAPEVEAALVASRNLHLRAWADIVLRRHGGRFATHYIFAFLVFNMDVRSRNRRVSMLSVGRKNFRNIERIVRSITTERLAAASLELEDTGKTSDDDVKELLRSLSLYGHRQPMSREGRLTMRRKIQSSIVAQGLRLAAYVTRGPQEAEAFLEGLGNAYKRTRLAISDPVSSAIFFHREMALFFENNAQLASVLADVNGEGEAAYKERIIRYVDSVFSEDLDAEAFCAVRAERSAVADISSKLENMEQFSSAFEEEANFYAGATQIHTHSATCLKYSLGRQRQKGGLCRFKAPWKLVEKTSFTDEGILKIRRTHPIRRLREASGTTVADNATDETIVVEEAGHRLGHVEAYNHRGQLLEDLCLYDYASTVRLKRRDGNKEEPAAAWGEVPFEDSWPPGRSWVQVLRRPGKQATVCLDGYLSKDFSKAEEDEPWTGANDGLPSSPRRRAAVQHLALFVPWERFLCEERGDINDIWTRARRALSPRISCLVENVQLLRRSAEDAKRDAKHQVTAGSAELTTMMQQLGRFQHSALGSMAELEAAAVPERGVRRISMPGRVFTGAAVPSQAEVRGIKSQQMSASRERERMIQGRQSGPAAAVTDHRAALRAIMSGFGEDDIEVAATDTPEEAEVHGSTDAEMEVQLGPSTSLLAVGREWARRLTLNKRQSIAFLIIYRHLDVIRGSETANAEQLCQFVGGEGGTGKSRVIEALAGLFAARGISSRLLITATSGTAAARIDSITIHSACGLTKD</sequence>
<feature type="region of interest" description="Disordered" evidence="1">
    <location>
        <begin position="184"/>
        <end position="204"/>
    </location>
</feature>
<dbReference type="OrthoDB" id="5210233at2759"/>
<feature type="region of interest" description="Disordered" evidence="1">
    <location>
        <begin position="113"/>
        <end position="137"/>
    </location>
</feature>
<dbReference type="Proteomes" id="UP000054481">
    <property type="component" value="Unassembled WGS sequence"/>
</dbReference>
<accession>A0A0F7ZPN6</accession>
<name>A0A0F7ZPN6_9HYPO</name>
<dbReference type="InterPro" id="IPR046700">
    <property type="entry name" value="DUF6570"/>
</dbReference>
<dbReference type="Pfam" id="PF14214">
    <property type="entry name" value="Helitron_like_N"/>
    <property type="match status" value="1"/>
</dbReference>
<protein>
    <submittedName>
        <fullName evidence="4">Uncharacterized protein</fullName>
    </submittedName>
</protein>
<organism evidence="4 5">
    <name type="scientific">Hirsutella minnesotensis 3608</name>
    <dbReference type="NCBI Taxonomy" id="1043627"/>
    <lineage>
        <taxon>Eukaryota</taxon>
        <taxon>Fungi</taxon>
        <taxon>Dikarya</taxon>
        <taxon>Ascomycota</taxon>
        <taxon>Pezizomycotina</taxon>
        <taxon>Sordariomycetes</taxon>
        <taxon>Hypocreomycetidae</taxon>
        <taxon>Hypocreales</taxon>
        <taxon>Ophiocordycipitaceae</taxon>
        <taxon>Hirsutella</taxon>
    </lineage>
</organism>
<dbReference type="InterPro" id="IPR025476">
    <property type="entry name" value="Helitron_helicase-like"/>
</dbReference>